<evidence type="ECO:0000259" key="5">
    <source>
        <dbReference type="Pfam" id="PF00669"/>
    </source>
</evidence>
<dbReference type="GO" id="GO:0071973">
    <property type="term" value="P:bacterial-type flagellum-dependent cell motility"/>
    <property type="evidence" value="ECO:0007669"/>
    <property type="project" value="InterPro"/>
</dbReference>
<comment type="caution">
    <text evidence="7">The sequence shown here is derived from an EMBL/GenBank/DDBJ whole genome shotgun (WGS) entry which is preliminary data.</text>
</comment>
<dbReference type="NCBIfam" id="TIGR02550">
    <property type="entry name" value="flagell_flgL"/>
    <property type="match status" value="1"/>
</dbReference>
<dbReference type="PANTHER" id="PTHR42792">
    <property type="entry name" value="FLAGELLIN"/>
    <property type="match status" value="1"/>
</dbReference>
<name>A0A0P8WAC6_9CLOT</name>
<dbReference type="Proteomes" id="UP000050326">
    <property type="component" value="Unassembled WGS sequence"/>
</dbReference>
<organism evidence="7 8">
    <name type="scientific">Oxobacter pfennigii</name>
    <dbReference type="NCBI Taxonomy" id="36849"/>
    <lineage>
        <taxon>Bacteria</taxon>
        <taxon>Bacillati</taxon>
        <taxon>Bacillota</taxon>
        <taxon>Clostridia</taxon>
        <taxon>Eubacteriales</taxon>
        <taxon>Clostridiaceae</taxon>
        <taxon>Oxobacter</taxon>
    </lineage>
</organism>
<dbReference type="AlphaFoldDB" id="A0A0P8WAC6"/>
<dbReference type="InterPro" id="IPR046358">
    <property type="entry name" value="Flagellin_C"/>
</dbReference>
<evidence type="ECO:0000256" key="2">
    <source>
        <dbReference type="ARBA" id="ARBA00005709"/>
    </source>
</evidence>
<comment type="similarity">
    <text evidence="2">Belongs to the bacterial flagellin family.</text>
</comment>
<feature type="domain" description="Flagellin N-terminal" evidence="5">
    <location>
        <begin position="13"/>
        <end position="140"/>
    </location>
</feature>
<sequence length="324" mass="35794">MRVTNSYKVRTYLKSLNQNMEYLSKLQEQQSSGQKLLRPSDDPFGVSRTLNISDSITRNKQYGENIDEAINWINTSDEALDKVSEYLKRIYSQINAAANGTNSETEMFAYKAEIQECIEGIGDMLNANYNGSYIFAGYKTTEKPIAVEKNSTGVTGKLLNTGDQNLLCKEISPGVTVSINTTAYDILLTANDLDEADPSYDPTTDTAESLSKTFEKLMEAMTDPAKKENLSSDSPEFSFLDKITAARDNIARLRAQIGAKQNRMDAASAKNAVENENMTEVLAKTADIDIAEMSMLVSVALATHEYALMVGSQILQQSLLSFLK</sequence>
<feature type="coiled-coil region" evidence="4">
    <location>
        <begin position="243"/>
        <end position="270"/>
    </location>
</feature>
<dbReference type="InterPro" id="IPR013384">
    <property type="entry name" value="Flagell_FlgL"/>
</dbReference>
<dbReference type="Pfam" id="PF00669">
    <property type="entry name" value="Flagellin_N"/>
    <property type="match status" value="1"/>
</dbReference>
<protein>
    <submittedName>
        <fullName evidence="7">Flagellar hook-associated protein 3</fullName>
    </submittedName>
</protein>
<proteinExistence type="inferred from homology"/>
<evidence type="ECO:0000256" key="4">
    <source>
        <dbReference type="SAM" id="Coils"/>
    </source>
</evidence>
<evidence type="ECO:0000256" key="3">
    <source>
        <dbReference type="ARBA" id="ARBA00023143"/>
    </source>
</evidence>
<evidence type="ECO:0000313" key="8">
    <source>
        <dbReference type="Proteomes" id="UP000050326"/>
    </source>
</evidence>
<reference evidence="7 8" key="1">
    <citation type="submission" date="2015-09" db="EMBL/GenBank/DDBJ databases">
        <title>Genome sequence of Oxobacter pfennigii DSM 3222.</title>
        <authorList>
            <person name="Poehlein A."/>
            <person name="Bengelsdorf F.R."/>
            <person name="Schiel-Bengelsdorf B."/>
            <person name="Duerre P."/>
            <person name="Daniel R."/>
        </authorList>
    </citation>
    <scope>NUCLEOTIDE SEQUENCE [LARGE SCALE GENOMIC DNA]</scope>
    <source>
        <strain evidence="7 8">DSM 3222</strain>
    </source>
</reference>
<evidence type="ECO:0000313" key="7">
    <source>
        <dbReference type="EMBL" id="KPU44662.1"/>
    </source>
</evidence>
<dbReference type="GO" id="GO:0009424">
    <property type="term" value="C:bacterial-type flagellum hook"/>
    <property type="evidence" value="ECO:0007669"/>
    <property type="project" value="InterPro"/>
</dbReference>
<keyword evidence="7" id="KW-0969">Cilium</keyword>
<keyword evidence="8" id="KW-1185">Reference proteome</keyword>
<dbReference type="STRING" id="36849.OXPF_17480"/>
<evidence type="ECO:0000259" key="6">
    <source>
        <dbReference type="Pfam" id="PF00700"/>
    </source>
</evidence>
<keyword evidence="7" id="KW-0282">Flagellum</keyword>
<keyword evidence="7" id="KW-0966">Cell projection</keyword>
<dbReference type="GO" id="GO:0005198">
    <property type="term" value="F:structural molecule activity"/>
    <property type="evidence" value="ECO:0007669"/>
    <property type="project" value="InterPro"/>
</dbReference>
<dbReference type="Gene3D" id="1.20.1330.10">
    <property type="entry name" value="f41 fragment of flagellin, N-terminal domain"/>
    <property type="match status" value="1"/>
</dbReference>
<dbReference type="Pfam" id="PF00700">
    <property type="entry name" value="Flagellin_C"/>
    <property type="match status" value="1"/>
</dbReference>
<dbReference type="SUPFAM" id="SSF64518">
    <property type="entry name" value="Phase 1 flagellin"/>
    <property type="match status" value="1"/>
</dbReference>
<dbReference type="PANTHER" id="PTHR42792:SF1">
    <property type="entry name" value="FLAGELLAR HOOK-ASSOCIATED PROTEIN 3"/>
    <property type="match status" value="1"/>
</dbReference>
<keyword evidence="3" id="KW-0975">Bacterial flagellum</keyword>
<keyword evidence="4" id="KW-0175">Coiled coil</keyword>
<dbReference type="InterPro" id="IPR001492">
    <property type="entry name" value="Flagellin"/>
</dbReference>
<accession>A0A0P8WAC6</accession>
<comment type="subcellular location">
    <subcellularLocation>
        <location evidence="1">Bacterial flagellum</location>
    </subcellularLocation>
</comment>
<gene>
    <name evidence="7" type="primary">flgL</name>
    <name evidence="7" type="ORF">OXPF_17480</name>
</gene>
<dbReference type="OrthoDB" id="9758307at2"/>
<dbReference type="EMBL" id="LKET01000029">
    <property type="protein sequence ID" value="KPU44662.1"/>
    <property type="molecule type" value="Genomic_DNA"/>
</dbReference>
<dbReference type="InterPro" id="IPR001029">
    <property type="entry name" value="Flagellin_N"/>
</dbReference>
<feature type="domain" description="Flagellin C-terminal" evidence="6">
    <location>
        <begin position="240"/>
        <end position="323"/>
    </location>
</feature>
<dbReference type="RefSeq" id="WP_054874801.1">
    <property type="nucleotide sequence ID" value="NZ_LKET01000029.1"/>
</dbReference>
<evidence type="ECO:0000256" key="1">
    <source>
        <dbReference type="ARBA" id="ARBA00004365"/>
    </source>
</evidence>